<dbReference type="GO" id="GO:0016787">
    <property type="term" value="F:hydrolase activity"/>
    <property type="evidence" value="ECO:0007669"/>
    <property type="project" value="UniProtKB-KW"/>
</dbReference>
<sequence length="273" mass="29899">MPFAAKETEINGNKVSYFDEGHSDIPVVFLHGFPFSKNMWEPQFEALKESYRVVAYDVRGHGSSDAGTAEFTISQFAHDFILFLDALRIPQAVVCGLSMGGYIALHAIEKAPERFAALVLADTQCFADTDAAREKRKKAIDSIREKGMAPYAEESVKNLFAPASHLDKPEAVDHIRKTIARASDDNVTKTLMALAARKDTCGVLPTVTCPVLILVGSEDKVTPIEAARKMHDLLPGSHLQTIEGAGHVSNLENPDAFNTALEAFLHSLLYRVT</sequence>
<accession>A0AAP2GT13</accession>
<dbReference type="InterPro" id="IPR000073">
    <property type="entry name" value="AB_hydrolase_1"/>
</dbReference>
<dbReference type="PRINTS" id="PR00111">
    <property type="entry name" value="ABHYDROLASE"/>
</dbReference>
<dbReference type="InterPro" id="IPR029058">
    <property type="entry name" value="AB_hydrolase_fold"/>
</dbReference>
<dbReference type="Proteomes" id="UP001319080">
    <property type="component" value="Unassembled WGS sequence"/>
</dbReference>
<evidence type="ECO:0000313" key="3">
    <source>
        <dbReference type="Proteomes" id="UP001319080"/>
    </source>
</evidence>
<name>A0AAP2GT13_9BACT</name>
<dbReference type="InterPro" id="IPR050266">
    <property type="entry name" value="AB_hydrolase_sf"/>
</dbReference>
<dbReference type="PANTHER" id="PTHR43798:SF29">
    <property type="entry name" value="AB HYDROLASE-1 DOMAIN-CONTAINING PROTEIN"/>
    <property type="match status" value="1"/>
</dbReference>
<dbReference type="AlphaFoldDB" id="A0AAP2GT13"/>
<dbReference type="Gene3D" id="3.40.50.1820">
    <property type="entry name" value="alpha/beta hydrolase"/>
    <property type="match status" value="1"/>
</dbReference>
<proteinExistence type="predicted"/>
<keyword evidence="3" id="KW-1185">Reference proteome</keyword>
<keyword evidence="2" id="KW-0378">Hydrolase</keyword>
<evidence type="ECO:0000313" key="2">
    <source>
        <dbReference type="EMBL" id="MBT1711719.1"/>
    </source>
</evidence>
<feature type="domain" description="AB hydrolase-1" evidence="1">
    <location>
        <begin position="26"/>
        <end position="254"/>
    </location>
</feature>
<gene>
    <name evidence="2" type="ORF">KK062_25990</name>
</gene>
<reference evidence="2 3" key="1">
    <citation type="submission" date="2021-05" db="EMBL/GenBank/DDBJ databases">
        <title>A Polyphasic approach of four new species of the genus Ohtaekwangia: Ohtaekwangia histidinii sp. nov., Ohtaekwangia cretensis sp. nov., Ohtaekwangia indiensis sp. nov., Ohtaekwangia reichenbachii sp. nov. from diverse environment.</title>
        <authorList>
            <person name="Octaviana S."/>
        </authorList>
    </citation>
    <scope>NUCLEOTIDE SEQUENCE [LARGE SCALE GENOMIC DNA]</scope>
    <source>
        <strain evidence="2 3">PWU5</strain>
    </source>
</reference>
<dbReference type="EMBL" id="JAHESE010000039">
    <property type="protein sequence ID" value="MBT1711719.1"/>
    <property type="molecule type" value="Genomic_DNA"/>
</dbReference>
<comment type="caution">
    <text evidence="2">The sequence shown here is derived from an EMBL/GenBank/DDBJ whole genome shotgun (WGS) entry which is preliminary data.</text>
</comment>
<dbReference type="RefSeq" id="WP_254087290.1">
    <property type="nucleotide sequence ID" value="NZ_JAHESE010000039.1"/>
</dbReference>
<dbReference type="PANTHER" id="PTHR43798">
    <property type="entry name" value="MONOACYLGLYCEROL LIPASE"/>
    <property type="match status" value="1"/>
</dbReference>
<organism evidence="2 3">
    <name type="scientific">Dawidia cretensis</name>
    <dbReference type="NCBI Taxonomy" id="2782350"/>
    <lineage>
        <taxon>Bacteria</taxon>
        <taxon>Pseudomonadati</taxon>
        <taxon>Bacteroidota</taxon>
        <taxon>Cytophagia</taxon>
        <taxon>Cytophagales</taxon>
        <taxon>Chryseotaleaceae</taxon>
        <taxon>Dawidia</taxon>
    </lineage>
</organism>
<protein>
    <submittedName>
        <fullName evidence="2">Alpha/beta fold hydrolase</fullName>
    </submittedName>
</protein>
<evidence type="ECO:0000259" key="1">
    <source>
        <dbReference type="Pfam" id="PF00561"/>
    </source>
</evidence>
<dbReference type="Pfam" id="PF00561">
    <property type="entry name" value="Abhydrolase_1"/>
    <property type="match status" value="1"/>
</dbReference>
<dbReference type="SUPFAM" id="SSF53474">
    <property type="entry name" value="alpha/beta-Hydrolases"/>
    <property type="match status" value="1"/>
</dbReference>